<evidence type="ECO:0000259" key="9">
    <source>
        <dbReference type="PROSITE" id="PS52048"/>
    </source>
</evidence>
<dbReference type="OrthoDB" id="1924260at2759"/>
<dbReference type="GO" id="GO:0005737">
    <property type="term" value="C:cytoplasm"/>
    <property type="evidence" value="ECO:0007669"/>
    <property type="project" value="TreeGrafter"/>
</dbReference>
<dbReference type="InterPro" id="IPR001578">
    <property type="entry name" value="Peptidase_C12_UCH"/>
</dbReference>
<dbReference type="PANTHER" id="PTHR10589:SF16">
    <property type="entry name" value="UBIQUITIN CARBOXYL-TERMINAL HYDROLASE ISOZYME L5"/>
    <property type="match status" value="1"/>
</dbReference>
<dbReference type="GO" id="GO:0006511">
    <property type="term" value="P:ubiquitin-dependent protein catabolic process"/>
    <property type="evidence" value="ECO:0007669"/>
    <property type="project" value="InterPro"/>
</dbReference>
<name>D7G5X3_ECTSI</name>
<comment type="caution">
    <text evidence="8">Lacks conserved residue(s) required for the propagation of feature annotation.</text>
</comment>
<dbReference type="InterPro" id="IPR036959">
    <property type="entry name" value="Peptidase_C12_UCH_sf"/>
</dbReference>
<keyword evidence="4" id="KW-0645">Protease</keyword>
<dbReference type="GO" id="GO:0004843">
    <property type="term" value="F:cysteine-type deubiquitinase activity"/>
    <property type="evidence" value="ECO:0007669"/>
    <property type="project" value="UniProtKB-EC"/>
</dbReference>
<proteinExistence type="inferred from homology"/>
<dbReference type="InParanoid" id="D7G5X3"/>
<dbReference type="Gene3D" id="3.40.532.10">
    <property type="entry name" value="Peptidase C12, ubiquitin carboxyl-terminal hydrolase"/>
    <property type="match status" value="1"/>
</dbReference>
<evidence type="ECO:0000256" key="5">
    <source>
        <dbReference type="ARBA" id="ARBA00022786"/>
    </source>
</evidence>
<evidence type="ECO:0000256" key="4">
    <source>
        <dbReference type="ARBA" id="ARBA00022670"/>
    </source>
</evidence>
<dbReference type="GO" id="GO:0016579">
    <property type="term" value="P:protein deubiquitination"/>
    <property type="evidence" value="ECO:0007669"/>
    <property type="project" value="TreeGrafter"/>
</dbReference>
<keyword evidence="7" id="KW-0788">Thiol protease</keyword>
<comment type="catalytic activity">
    <reaction evidence="1">
        <text>Thiol-dependent hydrolysis of ester, thioester, amide, peptide and isopeptide bonds formed by the C-terminal Gly of ubiquitin (a 76-residue protein attached to proteins as an intracellular targeting signal).</text>
        <dbReference type="EC" id="3.4.19.12"/>
    </reaction>
</comment>
<sequence length="157" mass="17263">MFSLSTRANLVTCICLPVFELDGLKSGPVNLGDIPGHGGNLASTSCSGVHGDDWLSVASPAIEERIARYSAGEIRFNLLAIVKNRMRAWDKLRGLQYRPQAVISQEFPQRPSRQLVYLLAVPEAAPETHTRVCLITITAIYISSCSLPYQTLWFSAV</sequence>
<dbReference type="AlphaFoldDB" id="D7G5X3"/>
<evidence type="ECO:0000256" key="2">
    <source>
        <dbReference type="ARBA" id="ARBA00009326"/>
    </source>
</evidence>
<comment type="similarity">
    <text evidence="2 8">Belongs to the peptidase C12 family.</text>
</comment>
<organism evidence="10 11">
    <name type="scientific">Ectocarpus siliculosus</name>
    <name type="common">Brown alga</name>
    <name type="synonym">Conferva siliculosa</name>
    <dbReference type="NCBI Taxonomy" id="2880"/>
    <lineage>
        <taxon>Eukaryota</taxon>
        <taxon>Sar</taxon>
        <taxon>Stramenopiles</taxon>
        <taxon>Ochrophyta</taxon>
        <taxon>PX clade</taxon>
        <taxon>Phaeophyceae</taxon>
        <taxon>Ectocarpales</taxon>
        <taxon>Ectocarpaceae</taxon>
        <taxon>Ectocarpus</taxon>
    </lineage>
</organism>
<dbReference type="eggNOG" id="KOG2778">
    <property type="taxonomic scope" value="Eukaryota"/>
</dbReference>
<dbReference type="EMBL" id="FN649760">
    <property type="protein sequence ID" value="CBJ27411.1"/>
    <property type="molecule type" value="Genomic_DNA"/>
</dbReference>
<dbReference type="InterPro" id="IPR038765">
    <property type="entry name" value="Papain-like_cys_pep_sf"/>
</dbReference>
<gene>
    <name evidence="10" type="ORF">Esi_0068_0072</name>
</gene>
<dbReference type="MEROPS" id="C12.001"/>
<dbReference type="SUPFAM" id="SSF54001">
    <property type="entry name" value="Cysteine proteinases"/>
    <property type="match status" value="1"/>
</dbReference>
<dbReference type="EC" id="3.4.19.12" evidence="3"/>
<keyword evidence="6" id="KW-0378">Hydrolase</keyword>
<dbReference type="Proteomes" id="UP000002630">
    <property type="component" value="Unassembled WGS sequence"/>
</dbReference>
<evidence type="ECO:0000313" key="10">
    <source>
        <dbReference type="EMBL" id="CBJ27411.1"/>
    </source>
</evidence>
<feature type="domain" description="UCH catalytic" evidence="9">
    <location>
        <begin position="1"/>
        <end position="83"/>
    </location>
</feature>
<evidence type="ECO:0000256" key="7">
    <source>
        <dbReference type="ARBA" id="ARBA00022807"/>
    </source>
</evidence>
<keyword evidence="5" id="KW-0833">Ubl conjugation pathway</keyword>
<dbReference type="PANTHER" id="PTHR10589">
    <property type="entry name" value="UBIQUITIN CARBOXYL-TERMINAL HYDROLASE"/>
    <property type="match status" value="1"/>
</dbReference>
<keyword evidence="11" id="KW-1185">Reference proteome</keyword>
<evidence type="ECO:0000256" key="8">
    <source>
        <dbReference type="PROSITE-ProRule" id="PRU01393"/>
    </source>
</evidence>
<accession>D7G5X3</accession>
<evidence type="ECO:0000313" key="11">
    <source>
        <dbReference type="Proteomes" id="UP000002630"/>
    </source>
</evidence>
<evidence type="ECO:0000256" key="6">
    <source>
        <dbReference type="ARBA" id="ARBA00022801"/>
    </source>
</evidence>
<protein>
    <recommendedName>
        <fullName evidence="3">ubiquitinyl hydrolase 1</fullName>
        <ecNumber evidence="3">3.4.19.12</ecNumber>
    </recommendedName>
</protein>
<reference evidence="10 11" key="1">
    <citation type="journal article" date="2010" name="Nature">
        <title>The Ectocarpus genome and the independent evolution of multicellularity in brown algae.</title>
        <authorList>
            <person name="Cock J.M."/>
            <person name="Sterck L."/>
            <person name="Rouze P."/>
            <person name="Scornet D."/>
            <person name="Allen A.E."/>
            <person name="Amoutzias G."/>
            <person name="Anthouard V."/>
            <person name="Artiguenave F."/>
            <person name="Aury J.M."/>
            <person name="Badger J.H."/>
            <person name="Beszteri B."/>
            <person name="Billiau K."/>
            <person name="Bonnet E."/>
            <person name="Bothwell J.H."/>
            <person name="Bowler C."/>
            <person name="Boyen C."/>
            <person name="Brownlee C."/>
            <person name="Carrano C.J."/>
            <person name="Charrier B."/>
            <person name="Cho G.Y."/>
            <person name="Coelho S.M."/>
            <person name="Collen J."/>
            <person name="Corre E."/>
            <person name="Da Silva C."/>
            <person name="Delage L."/>
            <person name="Delaroque N."/>
            <person name="Dittami S.M."/>
            <person name="Doulbeau S."/>
            <person name="Elias M."/>
            <person name="Farnham G."/>
            <person name="Gachon C.M."/>
            <person name="Gschloessl B."/>
            <person name="Heesch S."/>
            <person name="Jabbari K."/>
            <person name="Jubin C."/>
            <person name="Kawai H."/>
            <person name="Kimura K."/>
            <person name="Kloareg B."/>
            <person name="Kupper F.C."/>
            <person name="Lang D."/>
            <person name="Le Bail A."/>
            <person name="Leblanc C."/>
            <person name="Lerouge P."/>
            <person name="Lohr M."/>
            <person name="Lopez P.J."/>
            <person name="Martens C."/>
            <person name="Maumus F."/>
            <person name="Michel G."/>
            <person name="Miranda-Saavedra D."/>
            <person name="Morales J."/>
            <person name="Moreau H."/>
            <person name="Motomura T."/>
            <person name="Nagasato C."/>
            <person name="Napoli C.A."/>
            <person name="Nelson D.R."/>
            <person name="Nyvall-Collen P."/>
            <person name="Peters A.F."/>
            <person name="Pommier C."/>
            <person name="Potin P."/>
            <person name="Poulain J."/>
            <person name="Quesneville H."/>
            <person name="Read B."/>
            <person name="Rensing S.A."/>
            <person name="Ritter A."/>
            <person name="Rousvoal S."/>
            <person name="Samanta M."/>
            <person name="Samson G."/>
            <person name="Schroeder D.C."/>
            <person name="Segurens B."/>
            <person name="Strittmatter M."/>
            <person name="Tonon T."/>
            <person name="Tregear J.W."/>
            <person name="Valentin K."/>
            <person name="von Dassow P."/>
            <person name="Yamagishi T."/>
            <person name="Van de Peer Y."/>
            <person name="Wincker P."/>
        </authorList>
    </citation>
    <scope>NUCLEOTIDE SEQUENCE [LARGE SCALE GENOMIC DNA]</scope>
    <source>
        <strain evidence="11">Ec32 / CCAP1310/4</strain>
    </source>
</reference>
<dbReference type="PROSITE" id="PS52048">
    <property type="entry name" value="UCH_DOMAIN"/>
    <property type="match status" value="1"/>
</dbReference>
<dbReference type="STRING" id="2880.D7G5X3"/>
<evidence type="ECO:0000256" key="1">
    <source>
        <dbReference type="ARBA" id="ARBA00000707"/>
    </source>
</evidence>
<evidence type="ECO:0000256" key="3">
    <source>
        <dbReference type="ARBA" id="ARBA00012759"/>
    </source>
</evidence>